<dbReference type="AlphaFoldDB" id="A0A2S4ZXK6"/>
<proteinExistence type="predicted"/>
<evidence type="ECO:0000313" key="3">
    <source>
        <dbReference type="Proteomes" id="UP000236893"/>
    </source>
</evidence>
<gene>
    <name evidence="2" type="ORF">C3K47_19000</name>
</gene>
<keyword evidence="3" id="KW-1185">Reference proteome</keyword>
<comment type="caution">
    <text evidence="2">The sequence shown here is derived from an EMBL/GenBank/DDBJ whole genome shotgun (WGS) entry which is preliminary data.</text>
</comment>
<dbReference type="Proteomes" id="UP000236893">
    <property type="component" value="Unassembled WGS sequence"/>
</dbReference>
<accession>A0A2S4ZXK6</accession>
<sequence>MVVPAREDGFTEVFLGQNSWYSIRLNASMIPKIKYIAAYQVAPVSAITHIAEIKNIEQYEDSNKYILYFTDPAQEIKKIPLGKIKNKAPQSPRYSSKEKILSASTLDSVF</sequence>
<organism evidence="2 3">
    <name type="scientific">Solitalea longa</name>
    <dbReference type="NCBI Taxonomy" id="2079460"/>
    <lineage>
        <taxon>Bacteria</taxon>
        <taxon>Pseudomonadati</taxon>
        <taxon>Bacteroidota</taxon>
        <taxon>Sphingobacteriia</taxon>
        <taxon>Sphingobacteriales</taxon>
        <taxon>Sphingobacteriaceae</taxon>
        <taxon>Solitalea</taxon>
    </lineage>
</organism>
<evidence type="ECO:0000256" key="1">
    <source>
        <dbReference type="SAM" id="MobiDB-lite"/>
    </source>
</evidence>
<evidence type="ECO:0000313" key="2">
    <source>
        <dbReference type="EMBL" id="POY34727.1"/>
    </source>
</evidence>
<reference evidence="2 3" key="1">
    <citation type="submission" date="2018-01" db="EMBL/GenBank/DDBJ databases">
        <authorList>
            <person name="Gaut B.S."/>
            <person name="Morton B.R."/>
            <person name="Clegg M.T."/>
            <person name="Duvall M.R."/>
        </authorList>
    </citation>
    <scope>NUCLEOTIDE SEQUENCE [LARGE SCALE GENOMIC DNA]</scope>
    <source>
        <strain evidence="2 3">HR-AV</strain>
    </source>
</reference>
<name>A0A2S4ZXK6_9SPHI</name>
<dbReference type="EMBL" id="PQVF01000020">
    <property type="protein sequence ID" value="POY34727.1"/>
    <property type="molecule type" value="Genomic_DNA"/>
</dbReference>
<feature type="region of interest" description="Disordered" evidence="1">
    <location>
        <begin position="86"/>
        <end position="110"/>
    </location>
</feature>
<dbReference type="OrthoDB" id="2656488at2"/>
<protein>
    <submittedName>
        <fullName evidence="2">Uncharacterized protein</fullName>
    </submittedName>
</protein>